<comment type="caution">
    <text evidence="2">The sequence shown here is derived from an EMBL/GenBank/DDBJ whole genome shotgun (WGS) entry which is preliminary data.</text>
</comment>
<sequence length="278" mass="30692">MLRIFLFFTFILSIAFTDRYAFCSTAAPIEVVVEGEAVGSDLESPREVLERAKADAQRKAIEQAVGSFIRSHTVVSNSQLAEDLIYARVRGRIDKLELLSQWRDKEDPNRFFVKVKATVAPQMPSADEGLQLKAGLSRSELVEGDELSLQYQASADCFVYIFVIGADNSVTQLLPNSVIRNNLIKAGQSQTFPPEGSGIRLAALLQPGQPKAKTTEKIKLIATKKEEPLLQLGFQEGFKVYDARSTGLASDLLRRLAQLDPGDWGEATVAYTIAPRKQ</sequence>
<evidence type="ECO:0000313" key="2">
    <source>
        <dbReference type="EMBL" id="GAW67975.1"/>
    </source>
</evidence>
<name>A0ABQ0MLK4_9BACT</name>
<feature type="domain" description="DUF4384" evidence="1">
    <location>
        <begin position="142"/>
        <end position="225"/>
    </location>
</feature>
<reference evidence="3" key="1">
    <citation type="submission" date="2017-05" db="EMBL/GenBank/DDBJ databases">
        <title>Draft genome sequence of Geobacter pelophilus, a iron(III)-reducing bacteria.</title>
        <authorList>
            <person name="Aoyagi T."/>
            <person name="Koike H."/>
            <person name="Morita T."/>
            <person name="Sato Y."/>
            <person name="Habe H."/>
            <person name="Hori T."/>
        </authorList>
    </citation>
    <scope>NUCLEOTIDE SEQUENCE [LARGE SCALE GENOMIC DNA]</scope>
    <source>
        <strain evidence="3">Drf2</strain>
    </source>
</reference>
<dbReference type="InterPro" id="IPR025493">
    <property type="entry name" value="DUF4384"/>
</dbReference>
<dbReference type="Proteomes" id="UP000194153">
    <property type="component" value="Unassembled WGS sequence"/>
</dbReference>
<proteinExistence type="predicted"/>
<dbReference type="Pfam" id="PF14326">
    <property type="entry name" value="DUF4384"/>
    <property type="match status" value="1"/>
</dbReference>
<accession>A0ABQ0MLK4</accession>
<evidence type="ECO:0000313" key="3">
    <source>
        <dbReference type="Proteomes" id="UP000194153"/>
    </source>
</evidence>
<dbReference type="PANTHER" id="PTHR36194">
    <property type="entry name" value="S-LAYER-LIKE PROTEIN"/>
    <property type="match status" value="1"/>
</dbReference>
<gene>
    <name evidence="2" type="ORF">GPEL0_01f4089</name>
</gene>
<keyword evidence="3" id="KW-1185">Reference proteome</keyword>
<dbReference type="PANTHER" id="PTHR36194:SF1">
    <property type="entry name" value="S-LAYER-LIKE PROTEIN"/>
    <property type="match status" value="1"/>
</dbReference>
<protein>
    <recommendedName>
        <fullName evidence="1">DUF4384 domain-containing protein</fullName>
    </recommendedName>
</protein>
<dbReference type="EMBL" id="BDQG01000001">
    <property type="protein sequence ID" value="GAW67975.1"/>
    <property type="molecule type" value="Genomic_DNA"/>
</dbReference>
<evidence type="ECO:0000259" key="1">
    <source>
        <dbReference type="Pfam" id="PF14326"/>
    </source>
</evidence>
<organism evidence="2 3">
    <name type="scientific">Geoanaerobacter pelophilus</name>
    <dbReference type="NCBI Taxonomy" id="60036"/>
    <lineage>
        <taxon>Bacteria</taxon>
        <taxon>Pseudomonadati</taxon>
        <taxon>Thermodesulfobacteriota</taxon>
        <taxon>Desulfuromonadia</taxon>
        <taxon>Geobacterales</taxon>
        <taxon>Geobacteraceae</taxon>
        <taxon>Geoanaerobacter</taxon>
    </lineage>
</organism>
<dbReference type="RefSeq" id="WP_159453536.1">
    <property type="nucleotide sequence ID" value="NZ_BDQG01000001.1"/>
</dbReference>